<sequence length="157" mass="17996">MSKILNCVGVRIRLNKSLVLDPLIIVERKLCVEAMGISSQPSLVSISLTNLLEGSEEHRKSSSYEYLWNKVLEGGKVRKKSVQYKRPRRTLMKRRVGSRRGVKGIQRKVRTLKRLVPNSESLELDGLFRETTDYILALQTRVRIMQVMVNVLKGSDE</sequence>
<keyword evidence="4" id="KW-0539">Nucleus</keyword>
<name>A0AAV1VUX9_LUPLU</name>
<dbReference type="PANTHER" id="PTHR33124:SF39">
    <property type="entry name" value="TRANSCRIPTION FACTOR UPBEAT1"/>
    <property type="match status" value="1"/>
</dbReference>
<evidence type="ECO:0000256" key="4">
    <source>
        <dbReference type="ARBA" id="ARBA00023242"/>
    </source>
</evidence>
<evidence type="ECO:0000256" key="1">
    <source>
        <dbReference type="ARBA" id="ARBA00004123"/>
    </source>
</evidence>
<dbReference type="InterPro" id="IPR044660">
    <property type="entry name" value="IBH1-like"/>
</dbReference>
<dbReference type="Proteomes" id="UP001497480">
    <property type="component" value="Unassembled WGS sequence"/>
</dbReference>
<dbReference type="GO" id="GO:0005634">
    <property type="term" value="C:nucleus"/>
    <property type="evidence" value="ECO:0007669"/>
    <property type="project" value="UniProtKB-SubCell"/>
</dbReference>
<keyword evidence="7" id="KW-1185">Reference proteome</keyword>
<evidence type="ECO:0000256" key="3">
    <source>
        <dbReference type="ARBA" id="ARBA00023163"/>
    </source>
</evidence>
<comment type="subcellular location">
    <subcellularLocation>
        <location evidence="1">Nucleus</location>
    </subcellularLocation>
</comment>
<keyword evidence="3" id="KW-0804">Transcription</keyword>
<keyword evidence="2" id="KW-0805">Transcription regulation</keyword>
<dbReference type="CDD" id="cd11444">
    <property type="entry name" value="bHLH_AtIBH1_like"/>
    <property type="match status" value="1"/>
</dbReference>
<evidence type="ECO:0000259" key="5">
    <source>
        <dbReference type="PROSITE" id="PS50888"/>
    </source>
</evidence>
<evidence type="ECO:0000256" key="2">
    <source>
        <dbReference type="ARBA" id="ARBA00023015"/>
    </source>
</evidence>
<dbReference type="PROSITE" id="PS50888">
    <property type="entry name" value="BHLH"/>
    <property type="match status" value="1"/>
</dbReference>
<dbReference type="PANTHER" id="PTHR33124">
    <property type="entry name" value="TRANSCRIPTION FACTOR IBH1-LIKE 1"/>
    <property type="match status" value="1"/>
</dbReference>
<feature type="domain" description="BHLH" evidence="5">
    <location>
        <begin position="89"/>
        <end position="138"/>
    </location>
</feature>
<accession>A0AAV1VUX9</accession>
<dbReference type="GO" id="GO:0046983">
    <property type="term" value="F:protein dimerization activity"/>
    <property type="evidence" value="ECO:0007669"/>
    <property type="project" value="InterPro"/>
</dbReference>
<comment type="caution">
    <text evidence="6">The sequence shown here is derived from an EMBL/GenBank/DDBJ whole genome shotgun (WGS) entry which is preliminary data.</text>
</comment>
<protein>
    <recommendedName>
        <fullName evidence="5">BHLH domain-containing protein</fullName>
    </recommendedName>
</protein>
<dbReference type="InterPro" id="IPR011598">
    <property type="entry name" value="bHLH_dom"/>
</dbReference>
<reference evidence="6 7" key="1">
    <citation type="submission" date="2024-03" db="EMBL/GenBank/DDBJ databases">
        <authorList>
            <person name="Martinez-Hernandez J."/>
        </authorList>
    </citation>
    <scope>NUCLEOTIDE SEQUENCE [LARGE SCALE GENOMIC DNA]</scope>
</reference>
<proteinExistence type="predicted"/>
<evidence type="ECO:0000313" key="6">
    <source>
        <dbReference type="EMBL" id="CAL0300656.1"/>
    </source>
</evidence>
<evidence type="ECO:0000313" key="7">
    <source>
        <dbReference type="Proteomes" id="UP001497480"/>
    </source>
</evidence>
<organism evidence="6 7">
    <name type="scientific">Lupinus luteus</name>
    <name type="common">European yellow lupine</name>
    <dbReference type="NCBI Taxonomy" id="3873"/>
    <lineage>
        <taxon>Eukaryota</taxon>
        <taxon>Viridiplantae</taxon>
        <taxon>Streptophyta</taxon>
        <taxon>Embryophyta</taxon>
        <taxon>Tracheophyta</taxon>
        <taxon>Spermatophyta</taxon>
        <taxon>Magnoliopsida</taxon>
        <taxon>eudicotyledons</taxon>
        <taxon>Gunneridae</taxon>
        <taxon>Pentapetalae</taxon>
        <taxon>rosids</taxon>
        <taxon>fabids</taxon>
        <taxon>Fabales</taxon>
        <taxon>Fabaceae</taxon>
        <taxon>Papilionoideae</taxon>
        <taxon>50 kb inversion clade</taxon>
        <taxon>genistoids sensu lato</taxon>
        <taxon>core genistoids</taxon>
        <taxon>Genisteae</taxon>
        <taxon>Lupinus</taxon>
    </lineage>
</organism>
<dbReference type="GO" id="GO:0006355">
    <property type="term" value="P:regulation of DNA-templated transcription"/>
    <property type="evidence" value="ECO:0007669"/>
    <property type="project" value="InterPro"/>
</dbReference>
<gene>
    <name evidence="6" type="ORF">LLUT_LOCUS1716</name>
</gene>
<dbReference type="AlphaFoldDB" id="A0AAV1VUX9"/>
<dbReference type="InterPro" id="IPR044549">
    <property type="entry name" value="bHLH_AtIBH1-like"/>
</dbReference>
<dbReference type="EMBL" id="CAXHTB010000001">
    <property type="protein sequence ID" value="CAL0300656.1"/>
    <property type="molecule type" value="Genomic_DNA"/>
</dbReference>